<keyword evidence="1" id="KW-1133">Transmembrane helix</keyword>
<evidence type="ECO:0000313" key="3">
    <source>
        <dbReference type="Proteomes" id="UP000559864"/>
    </source>
</evidence>
<protein>
    <submittedName>
        <fullName evidence="2">Uncharacterized protein</fullName>
    </submittedName>
</protein>
<dbReference type="AlphaFoldDB" id="A0A7X0ZF39"/>
<name>A0A7X0ZF39_9LIST</name>
<sequence>MKKHDKVRIFLNILCICSIIGFFILPMHSFLMGISTFFIVIIIIYGKLLSKIRLNLFIDKYQLNKRVRIKCDRTSNKFPGILVGRAISPLSEIPEVDVIIFKEALKDYEKSIWRSVSFTEKAQSAYDLLLGRFEKQQQTMKEENERKEAREKENLETERFNQKIEEYRLLEDGKVITTFFKNDGFIVDDIRNVSGNQYLVYANLSRYEVELKKGKVIYINKLKERFA</sequence>
<organism evidence="2 3">
    <name type="scientific">Listeria cossartiae subsp. cayugensis</name>
    <dbReference type="NCBI Taxonomy" id="2713505"/>
    <lineage>
        <taxon>Bacteria</taxon>
        <taxon>Bacillati</taxon>
        <taxon>Bacillota</taxon>
        <taxon>Bacilli</taxon>
        <taxon>Bacillales</taxon>
        <taxon>Listeriaceae</taxon>
        <taxon>Listeria</taxon>
        <taxon>Listeria cossartiae</taxon>
    </lineage>
</organism>
<gene>
    <name evidence="2" type="ORF">HCB49_14140</name>
</gene>
<evidence type="ECO:0000313" key="2">
    <source>
        <dbReference type="EMBL" id="MBC2251131.1"/>
    </source>
</evidence>
<proteinExistence type="predicted"/>
<keyword evidence="1" id="KW-0812">Transmembrane</keyword>
<dbReference type="RefSeq" id="WP_185605322.1">
    <property type="nucleotide sequence ID" value="NZ_JAARZC010000007.1"/>
</dbReference>
<dbReference type="EMBL" id="JAARZC010000007">
    <property type="protein sequence ID" value="MBC2251131.1"/>
    <property type="molecule type" value="Genomic_DNA"/>
</dbReference>
<feature type="transmembrane region" description="Helical" evidence="1">
    <location>
        <begin position="30"/>
        <end position="50"/>
    </location>
</feature>
<comment type="caution">
    <text evidence="2">The sequence shown here is derived from an EMBL/GenBank/DDBJ whole genome shotgun (WGS) entry which is preliminary data.</text>
</comment>
<reference evidence="2 3" key="1">
    <citation type="submission" date="2020-03" db="EMBL/GenBank/DDBJ databases">
        <title>Soil Listeria distribution.</title>
        <authorList>
            <person name="Liao J."/>
            <person name="Wiedmann M."/>
        </authorList>
    </citation>
    <scope>NUCLEOTIDE SEQUENCE [LARGE SCALE GENOMIC DNA]</scope>
    <source>
        <strain evidence="2 3">FSL L7-0123</strain>
    </source>
</reference>
<feature type="transmembrane region" description="Helical" evidence="1">
    <location>
        <begin position="7"/>
        <end position="24"/>
    </location>
</feature>
<dbReference type="Proteomes" id="UP000559864">
    <property type="component" value="Unassembled WGS sequence"/>
</dbReference>
<keyword evidence="1" id="KW-0472">Membrane</keyword>
<evidence type="ECO:0000256" key="1">
    <source>
        <dbReference type="SAM" id="Phobius"/>
    </source>
</evidence>
<accession>A0A7X0ZF39</accession>